<protein>
    <recommendedName>
        <fullName evidence="3">Flagellar biosynthesis regulatory protein FlaF</fullName>
    </recommendedName>
</protein>
<name>A0A317FIU8_9PROT</name>
<dbReference type="InterPro" id="IPR010845">
    <property type="entry name" value="FlaF"/>
</dbReference>
<gene>
    <name evidence="1" type="ORF">DFH01_02860</name>
</gene>
<organism evidence="1 2">
    <name type="scientific">Falsiroseomonas bella</name>
    <dbReference type="NCBI Taxonomy" id="2184016"/>
    <lineage>
        <taxon>Bacteria</taxon>
        <taxon>Pseudomonadati</taxon>
        <taxon>Pseudomonadota</taxon>
        <taxon>Alphaproteobacteria</taxon>
        <taxon>Acetobacterales</taxon>
        <taxon>Roseomonadaceae</taxon>
        <taxon>Falsiroseomonas</taxon>
    </lineage>
</organism>
<reference evidence="2" key="1">
    <citation type="submission" date="2018-05" db="EMBL/GenBank/DDBJ databases">
        <authorList>
            <person name="Du Z."/>
            <person name="Wang X."/>
        </authorList>
    </citation>
    <scope>NUCLEOTIDE SEQUENCE [LARGE SCALE GENOMIC DNA]</scope>
    <source>
        <strain evidence="2">CQN31</strain>
    </source>
</reference>
<evidence type="ECO:0000313" key="2">
    <source>
        <dbReference type="Proteomes" id="UP000245765"/>
    </source>
</evidence>
<evidence type="ECO:0008006" key="3">
    <source>
        <dbReference type="Google" id="ProtNLM"/>
    </source>
</evidence>
<proteinExistence type="predicted"/>
<dbReference type="OrthoDB" id="9808944at2"/>
<dbReference type="GO" id="GO:0044781">
    <property type="term" value="P:bacterial-type flagellum organization"/>
    <property type="evidence" value="ECO:0007669"/>
    <property type="project" value="InterPro"/>
</dbReference>
<dbReference type="RefSeq" id="WP_109868873.1">
    <property type="nucleotide sequence ID" value="NZ_QGNA01000001.1"/>
</dbReference>
<evidence type="ECO:0000313" key="1">
    <source>
        <dbReference type="EMBL" id="PWS38252.1"/>
    </source>
</evidence>
<dbReference type="Pfam" id="PF07309">
    <property type="entry name" value="FlaF"/>
    <property type="match status" value="1"/>
</dbReference>
<comment type="caution">
    <text evidence="1">The sequence shown here is derived from an EMBL/GenBank/DDBJ whole genome shotgun (WGS) entry which is preliminary data.</text>
</comment>
<sequence length="127" mass="13499">MMHARYAAQQNAAANPREIELRAFRYVNGLLAGATDVPSRMAALHKAHRLWSLLIADLAQPGNALPPDLKGRLISLGLWAQREVDARMADEGGLDALIALHRDMIAGLEAQQAAAAATPLPFVAGAA</sequence>
<keyword evidence="2" id="KW-1185">Reference proteome</keyword>
<dbReference type="Proteomes" id="UP000245765">
    <property type="component" value="Unassembled WGS sequence"/>
</dbReference>
<dbReference type="AlphaFoldDB" id="A0A317FIU8"/>
<accession>A0A317FIU8</accession>
<dbReference type="EMBL" id="QGNA01000001">
    <property type="protein sequence ID" value="PWS38252.1"/>
    <property type="molecule type" value="Genomic_DNA"/>
</dbReference>